<dbReference type="PANTHER" id="PTHR32154">
    <property type="entry name" value="PYRUVATE-FLAVODOXIN OXIDOREDUCTASE-RELATED"/>
    <property type="match status" value="1"/>
</dbReference>
<dbReference type="GO" id="GO:0016903">
    <property type="term" value="F:oxidoreductase activity, acting on the aldehyde or oxo group of donors"/>
    <property type="evidence" value="ECO:0007669"/>
    <property type="project" value="UniProtKB-ARBA"/>
</dbReference>
<evidence type="ECO:0000256" key="1">
    <source>
        <dbReference type="ARBA" id="ARBA00023002"/>
    </source>
</evidence>
<dbReference type="Proteomes" id="UP000885690">
    <property type="component" value="Unassembled WGS sequence"/>
</dbReference>
<reference evidence="4" key="1">
    <citation type="journal article" date="2020" name="mSystems">
        <title>Genome- and Community-Level Interaction Insights into Carbon Utilization and Element Cycling Functions of Hydrothermarchaeota in Hydrothermal Sediment.</title>
        <authorList>
            <person name="Zhou Z."/>
            <person name="Liu Y."/>
            <person name="Xu W."/>
            <person name="Pan J."/>
            <person name="Luo Z.H."/>
            <person name="Li M."/>
        </authorList>
    </citation>
    <scope>NUCLEOTIDE SEQUENCE [LARGE SCALE GENOMIC DNA]</scope>
    <source>
        <strain evidence="4">HyVt-115</strain>
    </source>
</reference>
<dbReference type="GO" id="GO:0006979">
    <property type="term" value="P:response to oxidative stress"/>
    <property type="evidence" value="ECO:0007669"/>
    <property type="project" value="TreeGrafter"/>
</dbReference>
<dbReference type="InterPro" id="IPR050722">
    <property type="entry name" value="Pyruvate:ferred/Flavod_OxRd"/>
</dbReference>
<dbReference type="InterPro" id="IPR033412">
    <property type="entry name" value="PFOR_II"/>
</dbReference>
<dbReference type="Pfam" id="PF17147">
    <property type="entry name" value="PFOR_II"/>
    <property type="match status" value="1"/>
</dbReference>
<gene>
    <name evidence="4" type="primary">porA</name>
    <name evidence="4" type="ORF">ENF32_00815</name>
</gene>
<comment type="caution">
    <text evidence="4">The sequence shown here is derived from an EMBL/GenBank/DDBJ whole genome shotgun (WGS) entry which is preliminary data.</text>
</comment>
<feature type="domain" description="Pyruvate:ferredoxin oxidoreductase core" evidence="3">
    <location>
        <begin position="261"/>
        <end position="366"/>
    </location>
</feature>
<organism evidence="4">
    <name type="scientific">Thermosulfidibacter takaii</name>
    <dbReference type="NCBI Taxonomy" id="412593"/>
    <lineage>
        <taxon>Bacteria</taxon>
        <taxon>Pseudomonadati</taxon>
        <taxon>Thermosulfidibacterota</taxon>
        <taxon>Thermosulfidibacteria</taxon>
        <taxon>Thermosulfidibacterales</taxon>
        <taxon>Thermosulfidibacteraceae</taxon>
    </lineage>
</organism>
<keyword evidence="4" id="KW-0670">Pyruvate</keyword>
<keyword evidence="1" id="KW-0560">Oxidoreductase</keyword>
<dbReference type="SUPFAM" id="SSF52922">
    <property type="entry name" value="TK C-terminal domain-like"/>
    <property type="match status" value="1"/>
</dbReference>
<dbReference type="InterPro" id="IPR002880">
    <property type="entry name" value="Pyrv_Fd/Flavodoxin_OxRdtase_N"/>
</dbReference>
<sequence length="398" mass="44008">MAKRTGIEVSIAIAEAARQANVDVVSAYPITPQTHIVEHLAQLVADGDLDAEYITVESEHTAMSACVGASAAGARVFTSTSSQGLALMNEIVYLASSLRTPVIMALANRSLSGPISIWNDHSDVMNERDTGWISIFANNGQEAYDLTLMAFRIGEDRRVMLPVMINFDGFILTHVIEPMYIFDDEEIADFIPPYEPVCVLDTDNPITMGPVGVPDIYTEAKKQQEVAIRESRPVIDEVFEEFARRYGRRYKPVETYKADDAEIVLLAQGSVIEAAEVAVDLLREQGRKVGAVELRLWRPFPFDDLREVLCGNSIKQVVVLDRCISFGGPIGPVLSEVRSALYLEKDRPMVVGVVAGLGGRDIHIEEYMEMFRIGEECLRTGKDAGEEPELVKIVGLRE</sequence>
<dbReference type="FunFam" id="3.40.50.970:FF:000012">
    <property type="entry name" value="Pyruvate:ferredoxin (Flavodoxin) oxidoreductase"/>
    <property type="match status" value="1"/>
</dbReference>
<proteinExistence type="predicted"/>
<feature type="domain" description="Pyruvate flavodoxin/ferredoxin oxidoreductase pyrimidine binding" evidence="2">
    <location>
        <begin position="15"/>
        <end position="239"/>
    </location>
</feature>
<dbReference type="Gene3D" id="3.40.50.920">
    <property type="match status" value="1"/>
</dbReference>
<evidence type="ECO:0000259" key="2">
    <source>
        <dbReference type="Pfam" id="PF01855"/>
    </source>
</evidence>
<dbReference type="SUPFAM" id="SSF52518">
    <property type="entry name" value="Thiamin diphosphate-binding fold (THDP-binding)"/>
    <property type="match status" value="1"/>
</dbReference>
<name>A0A7C0Y595_9BACT</name>
<dbReference type="AlphaFoldDB" id="A0A7C0Y595"/>
<evidence type="ECO:0000259" key="3">
    <source>
        <dbReference type="Pfam" id="PF17147"/>
    </source>
</evidence>
<protein>
    <submittedName>
        <fullName evidence="4">Pyruvate ferredoxin oxidoreductase</fullName>
    </submittedName>
</protein>
<dbReference type="EMBL" id="DQWS01000033">
    <property type="protein sequence ID" value="HDD52595.1"/>
    <property type="molecule type" value="Genomic_DNA"/>
</dbReference>
<dbReference type="FunFam" id="3.40.50.920:FF:000010">
    <property type="entry name" value="Pyruvate ferredoxin oxidoreductase, alpha subunit"/>
    <property type="match status" value="1"/>
</dbReference>
<dbReference type="Pfam" id="PF01855">
    <property type="entry name" value="POR_N"/>
    <property type="match status" value="1"/>
</dbReference>
<dbReference type="PANTHER" id="PTHR32154:SF0">
    <property type="entry name" value="PYRUVATE-FLAVODOXIN OXIDOREDUCTASE-RELATED"/>
    <property type="match status" value="1"/>
</dbReference>
<dbReference type="InterPro" id="IPR029061">
    <property type="entry name" value="THDP-binding"/>
</dbReference>
<evidence type="ECO:0000313" key="4">
    <source>
        <dbReference type="EMBL" id="HDD52595.1"/>
    </source>
</evidence>
<dbReference type="CDD" id="cd07034">
    <property type="entry name" value="TPP_PYR_PFOR_IOR-alpha_like"/>
    <property type="match status" value="1"/>
</dbReference>
<dbReference type="InterPro" id="IPR009014">
    <property type="entry name" value="Transketo_C/PFOR_II"/>
</dbReference>
<dbReference type="Gene3D" id="3.40.50.970">
    <property type="match status" value="1"/>
</dbReference>
<dbReference type="GO" id="GO:0019752">
    <property type="term" value="P:carboxylic acid metabolic process"/>
    <property type="evidence" value="ECO:0007669"/>
    <property type="project" value="UniProtKB-ARBA"/>
</dbReference>
<accession>A0A7C0Y595</accession>